<dbReference type="KEGG" id="cwa:CwatDRAFT_4879"/>
<protein>
    <submittedName>
        <fullName evidence="6">Protein kinase:G-protein beta WD-40 repeat</fullName>
    </submittedName>
</protein>
<reference evidence="6" key="2">
    <citation type="submission" date="2005-06" db="EMBL/GenBank/DDBJ databases">
        <title>Sequencing of the draft genome and assembly of Crocosphaera watsonii WH 8501.</title>
        <authorList>
            <consortium name="US DOE Joint Genome Institute (JGI-PGF)"/>
            <person name="Copeland A."/>
            <person name="Lucas S."/>
            <person name="Lapidus A."/>
            <person name="Barry K."/>
            <person name="Detter C."/>
            <person name="Glavina T."/>
            <person name="Hammon N."/>
            <person name="Israni S."/>
            <person name="Pitluck S."/>
            <person name="Richardson P."/>
        </authorList>
    </citation>
    <scope>NUCLEOTIDE SEQUENCE [LARGE SCALE GENOMIC DNA]</scope>
    <source>
        <strain evidence="6">WH 8501</strain>
    </source>
</reference>
<dbReference type="InterPro" id="IPR020472">
    <property type="entry name" value="WD40_PAC1"/>
</dbReference>
<dbReference type="CDD" id="cd00200">
    <property type="entry name" value="WD40"/>
    <property type="match status" value="1"/>
</dbReference>
<dbReference type="PROSITE" id="PS50294">
    <property type="entry name" value="WD_REPEATS_REGION"/>
    <property type="match status" value="3"/>
</dbReference>
<dbReference type="SMART" id="SM00320">
    <property type="entry name" value="WD40"/>
    <property type="match status" value="7"/>
</dbReference>
<proteinExistence type="predicted"/>
<dbReference type="EMBL" id="AADV02000003">
    <property type="protein sequence ID" value="EAM51722.1"/>
    <property type="molecule type" value="Genomic_DNA"/>
</dbReference>
<dbReference type="OrthoDB" id="447211at2"/>
<dbReference type="SUPFAM" id="SSF56112">
    <property type="entry name" value="Protein kinase-like (PK-like)"/>
    <property type="match status" value="1"/>
</dbReference>
<dbReference type="PROSITE" id="PS00678">
    <property type="entry name" value="WD_REPEATS_1"/>
    <property type="match status" value="2"/>
</dbReference>
<dbReference type="PANTHER" id="PTHR19848">
    <property type="entry name" value="WD40 REPEAT PROTEIN"/>
    <property type="match status" value="1"/>
</dbReference>
<feature type="transmembrane region" description="Helical" evidence="4">
    <location>
        <begin position="363"/>
        <end position="383"/>
    </location>
</feature>
<accession>Q4C796</accession>
<gene>
    <name evidence="6" type="ORF">CwatDRAFT_4879</name>
</gene>
<dbReference type="Pfam" id="PF00069">
    <property type="entry name" value="Pkinase"/>
    <property type="match status" value="1"/>
</dbReference>
<keyword evidence="4" id="KW-1133">Transmembrane helix</keyword>
<dbReference type="Pfam" id="PF00400">
    <property type="entry name" value="WD40"/>
    <property type="match status" value="7"/>
</dbReference>
<dbReference type="PRINTS" id="PR00320">
    <property type="entry name" value="GPROTEINBRPT"/>
</dbReference>
<dbReference type="InterPro" id="IPR001680">
    <property type="entry name" value="WD40_rpt"/>
</dbReference>
<evidence type="ECO:0000256" key="2">
    <source>
        <dbReference type="ARBA" id="ARBA00022737"/>
    </source>
</evidence>
<organism evidence="6 7">
    <name type="scientific">Crocosphaera watsonii WH 8501</name>
    <dbReference type="NCBI Taxonomy" id="165597"/>
    <lineage>
        <taxon>Bacteria</taxon>
        <taxon>Bacillati</taxon>
        <taxon>Cyanobacteriota</taxon>
        <taxon>Cyanophyceae</taxon>
        <taxon>Oscillatoriophycideae</taxon>
        <taxon>Chroococcales</taxon>
        <taxon>Aphanothecaceae</taxon>
        <taxon>Crocosphaera</taxon>
    </lineage>
</organism>
<dbReference type="InterPro" id="IPR000719">
    <property type="entry name" value="Prot_kinase_dom"/>
</dbReference>
<dbReference type="PANTHER" id="PTHR19848:SF8">
    <property type="entry name" value="F-BOX AND WD REPEAT DOMAIN CONTAINING 7"/>
    <property type="match status" value="1"/>
</dbReference>
<dbReference type="GO" id="GO:0004672">
    <property type="term" value="F:protein kinase activity"/>
    <property type="evidence" value="ECO:0007669"/>
    <property type="project" value="InterPro"/>
</dbReference>
<keyword evidence="6" id="KW-0808">Transferase</keyword>
<dbReference type="Gene3D" id="2.130.10.10">
    <property type="entry name" value="YVTN repeat-like/Quinoprotein amine dehydrogenase"/>
    <property type="match status" value="4"/>
</dbReference>
<dbReference type="Gene3D" id="1.10.510.10">
    <property type="entry name" value="Transferase(Phosphotransferase) domain 1"/>
    <property type="match status" value="1"/>
</dbReference>
<evidence type="ECO:0000256" key="3">
    <source>
        <dbReference type="PROSITE-ProRule" id="PRU00221"/>
    </source>
</evidence>
<keyword evidence="1 3" id="KW-0853">WD repeat</keyword>
<keyword evidence="4" id="KW-0472">Membrane</keyword>
<dbReference type="SUPFAM" id="SSF50978">
    <property type="entry name" value="WD40 repeat-like"/>
    <property type="match status" value="1"/>
</dbReference>
<dbReference type="InterPro" id="IPR036322">
    <property type="entry name" value="WD40_repeat_dom_sf"/>
</dbReference>
<dbReference type="CDD" id="cd14014">
    <property type="entry name" value="STKc_PknB_like"/>
    <property type="match status" value="1"/>
</dbReference>
<evidence type="ECO:0000256" key="4">
    <source>
        <dbReference type="SAM" id="Phobius"/>
    </source>
</evidence>
<dbReference type="GO" id="GO:0005524">
    <property type="term" value="F:ATP binding"/>
    <property type="evidence" value="ECO:0007669"/>
    <property type="project" value="InterPro"/>
</dbReference>
<dbReference type="InterPro" id="IPR015943">
    <property type="entry name" value="WD40/YVTN_repeat-like_dom_sf"/>
</dbReference>
<feature type="repeat" description="WD" evidence="3">
    <location>
        <begin position="693"/>
        <end position="734"/>
    </location>
</feature>
<evidence type="ECO:0000259" key="5">
    <source>
        <dbReference type="PROSITE" id="PS50011"/>
    </source>
</evidence>
<evidence type="ECO:0000313" key="6">
    <source>
        <dbReference type="EMBL" id="EAM51722.1"/>
    </source>
</evidence>
<dbReference type="AlphaFoldDB" id="Q4C796"/>
<dbReference type="InterPro" id="IPR019775">
    <property type="entry name" value="WD40_repeat_CS"/>
</dbReference>
<reference evidence="6" key="1">
    <citation type="submission" date="2004-02" db="EMBL/GenBank/DDBJ databases">
        <authorList>
            <consortium name="DOE Joint Genome Institute"/>
        </authorList>
    </citation>
    <scope>NUCLEOTIDE SEQUENCE [LARGE SCALE GENOMIC DNA]</scope>
    <source>
        <strain evidence="6">WH 8501</strain>
    </source>
</reference>
<evidence type="ECO:0000256" key="1">
    <source>
        <dbReference type="ARBA" id="ARBA00022574"/>
    </source>
</evidence>
<dbReference type="InterPro" id="IPR011009">
    <property type="entry name" value="Kinase-like_dom_sf"/>
</dbReference>
<dbReference type="RefSeq" id="WP_007304361.1">
    <property type="nucleotide sequence ID" value="NZ_AADV02000003.1"/>
</dbReference>
<dbReference type="Proteomes" id="UP000003922">
    <property type="component" value="Unassembled WGS sequence"/>
</dbReference>
<comment type="caution">
    <text evidence="6">The sequence shown here is derived from an EMBL/GenBank/DDBJ whole genome shotgun (WGS) entry which is preliminary data.</text>
</comment>
<evidence type="ECO:0000313" key="7">
    <source>
        <dbReference type="Proteomes" id="UP000003922"/>
    </source>
</evidence>
<dbReference type="SMART" id="SM00220">
    <property type="entry name" value="S_TKc"/>
    <property type="match status" value="1"/>
</dbReference>
<keyword evidence="6" id="KW-0418">Kinase</keyword>
<dbReference type="Gene3D" id="3.30.200.20">
    <property type="entry name" value="Phosphorylase Kinase, domain 1"/>
    <property type="match status" value="1"/>
</dbReference>
<feature type="repeat" description="WD" evidence="3">
    <location>
        <begin position="507"/>
        <end position="548"/>
    </location>
</feature>
<dbReference type="PROSITE" id="PS50011">
    <property type="entry name" value="PROTEIN_KINASE_DOM"/>
    <property type="match status" value="1"/>
</dbReference>
<reference evidence="6" key="3">
    <citation type="submission" date="2016-12" db="EMBL/GenBank/DDBJ databases">
        <title>Annotation of the draft genome assembly of Crocosphaera watsonii WH 8501.</title>
        <authorList>
            <consortium name="US DOE Joint Genome Institute (JGI-ORNL)"/>
            <person name="Larimer F."/>
            <person name="Land M."/>
        </authorList>
    </citation>
    <scope>NUCLEOTIDE SEQUENCE</scope>
    <source>
        <strain evidence="6">WH 8501</strain>
    </source>
</reference>
<name>Q4C796_CROWT</name>
<feature type="repeat" description="WD" evidence="3">
    <location>
        <begin position="587"/>
        <end position="628"/>
    </location>
</feature>
<feature type="repeat" description="WD" evidence="3">
    <location>
        <begin position="420"/>
        <end position="461"/>
    </location>
</feature>
<keyword evidence="7" id="KW-1185">Reference proteome</keyword>
<feature type="domain" description="Protein kinase" evidence="5">
    <location>
        <begin position="41"/>
        <end position="301"/>
    </location>
</feature>
<sequence>MKNCYCINPYCREPNHPSNNNTQTKFCGSCGSILLLNNKYRVSRLLSDNSGFGIIYEAFAGFNSKILKVLQEKWNNDTKAVELFRREYDVLLSLTQQNITGIPQAEDYFQYQNREGKIFYCLVMEKVEGIDLEKWVKKDNKLHQKQALNCLREVTLILDKIHQQNWFHRDIKPANIMKRNNGKLVLIDFGTAREETQTYYQKVKGESITGINSPGYTPNEQQHGQAVVQSDFFALGRTFVHLLTGKHPSDLYDALNDEFKWRGEIKDIDPLFLDLIDHLMQRFPKHRPKNTRVILEKLDEIEKKINPPPKPIKKQPQVIAKIPQPTVKQKPSQVISNKSQGVIKKKTPKKKEHIFVRVIKTGLISTSIFGVLAFILVEGYVLFKYKYNILKNFTYPINLLYDFKLLSSDIRSSRFLDKTIRGHFKSVNSVAYSPDGKYLASGSWDNTVKIWEVKTGKLIRTFEGDFSSVAYSPDGRYLATYREPDFDTIENPIKIWEVKTGKLLRTLKGHSKGVHSIAYSPDGKYLAISNWENPVKIREVNTGKLIRTFEGYSILVAYSLDGKYLATESENTIKIWEAKTGKLVRTLTGHSDSVVSVAYSPDGKYLASGSWDNTVKIWEVKTGKSIRTLTGFSGWLSSLTSISYSPDGKYLAARCNIARVSHDSMLDDTVKKWDVGHPICTWEVATGKVIQTLTGHASNINSVAYSPDGKYLASSSSDRQIKIWRVEQITCVGA</sequence>
<keyword evidence="2" id="KW-0677">Repeat</keyword>
<dbReference type="PROSITE" id="PS50082">
    <property type="entry name" value="WD_REPEATS_2"/>
    <property type="match status" value="4"/>
</dbReference>
<keyword evidence="4" id="KW-0812">Transmembrane</keyword>